<dbReference type="SMART" id="SM00450">
    <property type="entry name" value="RHOD"/>
    <property type="match status" value="2"/>
</dbReference>
<dbReference type="InterPro" id="IPR051126">
    <property type="entry name" value="Thiosulfate_sulfurtransferase"/>
</dbReference>
<dbReference type="InterPro" id="IPR001763">
    <property type="entry name" value="Rhodanese-like_dom"/>
</dbReference>
<dbReference type="Pfam" id="PF00581">
    <property type="entry name" value="Rhodanese"/>
    <property type="match status" value="2"/>
</dbReference>
<dbReference type="GO" id="GO:0016740">
    <property type="term" value="F:transferase activity"/>
    <property type="evidence" value="ECO:0007669"/>
    <property type="project" value="UniProtKB-KW"/>
</dbReference>
<reference evidence="3 4" key="1">
    <citation type="journal article" date="2012" name="BMC Genomics">
        <title>Genome analysis of a simultaneously predatory and prey-independent, novel Bdellovibrio bacteriovorus from the River Tiber, supports in silico predictions of both ancient and recent lateral gene transfer from diverse bacteria.</title>
        <authorList>
            <person name="Hobley L."/>
            <person name="Lerner T.R."/>
            <person name="Williams L.E."/>
            <person name="Lambert C."/>
            <person name="Till R."/>
            <person name="Milner D.S."/>
            <person name="Basford S.M."/>
            <person name="Capeness M.J."/>
            <person name="Fenton A.K."/>
            <person name="Atterbury R.J."/>
            <person name="Harris M.A."/>
            <person name="Sockett R.E."/>
        </authorList>
    </citation>
    <scope>NUCLEOTIDE SEQUENCE [LARGE SCALE GENOMIC DNA]</scope>
    <source>
        <strain evidence="3 4">Tiberius</strain>
    </source>
</reference>
<keyword evidence="3" id="KW-0808">Transferase</keyword>
<dbReference type="RefSeq" id="WP_015091411.1">
    <property type="nucleotide sequence ID" value="NC_019567.1"/>
</dbReference>
<dbReference type="EMBL" id="CP002930">
    <property type="protein sequence ID" value="AFY01973.1"/>
    <property type="molecule type" value="Genomic_DNA"/>
</dbReference>
<sequence>MKFVLIAALVVLSACQMKPTKVTVQEPVMGENVTAEQLIKGKTAILDARPAFEFNLAHVPGSINVRWEDFSQANPKSRGLLQNDLFAIARRLALVGVDPSTPVVVLGKGAQGAGEEGRVAWTLKVLGVKNVYTLVHTSYREMNTNPNREAPLVRNKPYWKPEVAENLDTTWKVFKADVTQNEKPVIVLDVRSGQEFALRNLSTEKSVKAPVVNFEWREFFDDKGLPSKKIERALYEKNISKDSRILVVSNHGVRSGAVVYALNFLGYKNATNFAGGYEQWK</sequence>
<evidence type="ECO:0000256" key="1">
    <source>
        <dbReference type="ARBA" id="ARBA00022737"/>
    </source>
</evidence>
<dbReference type="PANTHER" id="PTHR43855">
    <property type="entry name" value="THIOSULFATE SULFURTRANSFERASE"/>
    <property type="match status" value="1"/>
</dbReference>
<dbReference type="Gene3D" id="3.40.250.10">
    <property type="entry name" value="Rhodanese-like domain"/>
    <property type="match status" value="2"/>
</dbReference>
<organism evidence="3 4">
    <name type="scientific">Bdellovibrio bacteriovorus str. Tiberius</name>
    <dbReference type="NCBI Taxonomy" id="1069642"/>
    <lineage>
        <taxon>Bacteria</taxon>
        <taxon>Pseudomonadati</taxon>
        <taxon>Bdellovibrionota</taxon>
        <taxon>Bdellovibrionia</taxon>
        <taxon>Bdellovibrionales</taxon>
        <taxon>Pseudobdellovibrionaceae</taxon>
        <taxon>Bdellovibrio</taxon>
    </lineage>
</organism>
<dbReference type="STRING" id="1069642.Bdt_2290"/>
<dbReference type="PROSITE" id="PS51257">
    <property type="entry name" value="PROKAR_LIPOPROTEIN"/>
    <property type="match status" value="1"/>
</dbReference>
<dbReference type="InterPro" id="IPR036873">
    <property type="entry name" value="Rhodanese-like_dom_sf"/>
</dbReference>
<dbReference type="OrthoDB" id="9770030at2"/>
<dbReference type="CDD" id="cd00158">
    <property type="entry name" value="RHOD"/>
    <property type="match status" value="1"/>
</dbReference>
<dbReference type="AlphaFoldDB" id="K7YWC5"/>
<dbReference type="PROSITE" id="PS50206">
    <property type="entry name" value="RHODANESE_3"/>
    <property type="match status" value="2"/>
</dbReference>
<evidence type="ECO:0000259" key="2">
    <source>
        <dbReference type="PROSITE" id="PS50206"/>
    </source>
</evidence>
<proteinExistence type="predicted"/>
<feature type="domain" description="Rhodanese" evidence="2">
    <location>
        <begin position="39"/>
        <end position="148"/>
    </location>
</feature>
<dbReference type="SUPFAM" id="SSF52821">
    <property type="entry name" value="Rhodanese/Cell cycle control phosphatase"/>
    <property type="match status" value="2"/>
</dbReference>
<dbReference type="KEGG" id="bbat:Bdt_2290"/>
<feature type="domain" description="Rhodanese" evidence="2">
    <location>
        <begin position="181"/>
        <end position="281"/>
    </location>
</feature>
<dbReference type="PATRIC" id="fig|1069642.3.peg.2264"/>
<evidence type="ECO:0000313" key="3">
    <source>
        <dbReference type="EMBL" id="AFY01973.1"/>
    </source>
</evidence>
<dbReference type="PANTHER" id="PTHR43855:SF1">
    <property type="entry name" value="THIOSULFATE SULFURTRANSFERASE"/>
    <property type="match status" value="1"/>
</dbReference>
<dbReference type="HOGENOM" id="CLU_031618_1_0_7"/>
<keyword evidence="1" id="KW-0677">Repeat</keyword>
<evidence type="ECO:0000313" key="4">
    <source>
        <dbReference type="Proteomes" id="UP000010074"/>
    </source>
</evidence>
<protein>
    <submittedName>
        <fullName evidence="3">Thiosulfate sulfurtransferase</fullName>
    </submittedName>
</protein>
<name>K7YWC5_BDEBC</name>
<dbReference type="Proteomes" id="UP000010074">
    <property type="component" value="Chromosome"/>
</dbReference>
<gene>
    <name evidence="3" type="primary">sseA</name>
    <name evidence="3" type="ORF">Bdt_2290</name>
</gene>
<accession>K7YWC5</accession>